<dbReference type="InterPro" id="IPR000121">
    <property type="entry name" value="PEP_util_C"/>
</dbReference>
<comment type="caution">
    <text evidence="2">The sequence shown here is derived from an EMBL/GenBank/DDBJ whole genome shotgun (WGS) entry which is preliminary data.</text>
</comment>
<name>A0A919N441_9ACTN</name>
<dbReference type="Proteomes" id="UP000629619">
    <property type="component" value="Unassembled WGS sequence"/>
</dbReference>
<evidence type="ECO:0000313" key="2">
    <source>
        <dbReference type="EMBL" id="GIF04048.1"/>
    </source>
</evidence>
<sequence length="360" mass="39091">MNEQTEKDPEPGITYGFGRHRGLLVDRNGIEEIVYGRVLLYLEKPDTDLIRVLAPRLSGVIVEEPVTPYAPEARSLWSLPVPVLTGVRVDDSWLGHEVVVDFDAATTAPPPPASAGMRLHAEVSTLAEAQEAGHLADGWAPLRAEDLRALSAAERAELWDYFAESGRPLPAIRYFDEPAGGPPAAGFGRRGVRVLLPEAIDSFRTLIAESPADDPVVVLPMVSVPEEIAAFTAAAGSHWRIGLDIATPAAALSVADLAERCHLLHVSTGDLAQHILVWDRTVRNDALLPPDRLPFVVTQLVEWSASVAAARSIPCQVALDLRPSPQLQEQLTGIGIRDVACPAPLVRHWRHLLDDGSTWR</sequence>
<dbReference type="InterPro" id="IPR040442">
    <property type="entry name" value="Pyrv_kinase-like_dom_sf"/>
</dbReference>
<dbReference type="Pfam" id="PF02896">
    <property type="entry name" value="PEP-utilizers_C"/>
    <property type="match status" value="1"/>
</dbReference>
<gene>
    <name evidence="2" type="ORF">Asi03nite_15860</name>
</gene>
<accession>A0A919N441</accession>
<proteinExistence type="predicted"/>
<dbReference type="EMBL" id="BOMW01000015">
    <property type="protein sequence ID" value="GIF04048.1"/>
    <property type="molecule type" value="Genomic_DNA"/>
</dbReference>
<evidence type="ECO:0000259" key="1">
    <source>
        <dbReference type="Pfam" id="PF02896"/>
    </source>
</evidence>
<dbReference type="AlphaFoldDB" id="A0A919N441"/>
<feature type="domain" description="PEP-utilising enzyme C-terminal" evidence="1">
    <location>
        <begin position="190"/>
        <end position="353"/>
    </location>
</feature>
<protein>
    <recommendedName>
        <fullName evidence="1">PEP-utilising enzyme C-terminal domain-containing protein</fullName>
    </recommendedName>
</protein>
<dbReference type="SUPFAM" id="SSF51621">
    <property type="entry name" value="Phosphoenolpyruvate/pyruvate domain"/>
    <property type="match status" value="1"/>
</dbReference>
<dbReference type="InterPro" id="IPR015813">
    <property type="entry name" value="Pyrv/PenolPyrv_kinase-like_dom"/>
</dbReference>
<organism evidence="2 3">
    <name type="scientific">Actinoplanes siamensis</name>
    <dbReference type="NCBI Taxonomy" id="1223317"/>
    <lineage>
        <taxon>Bacteria</taxon>
        <taxon>Bacillati</taxon>
        <taxon>Actinomycetota</taxon>
        <taxon>Actinomycetes</taxon>
        <taxon>Micromonosporales</taxon>
        <taxon>Micromonosporaceae</taxon>
        <taxon>Actinoplanes</taxon>
    </lineage>
</organism>
<evidence type="ECO:0000313" key="3">
    <source>
        <dbReference type="Proteomes" id="UP000629619"/>
    </source>
</evidence>
<dbReference type="GO" id="GO:0016772">
    <property type="term" value="F:transferase activity, transferring phosphorus-containing groups"/>
    <property type="evidence" value="ECO:0007669"/>
    <property type="project" value="InterPro"/>
</dbReference>
<reference evidence="2" key="1">
    <citation type="submission" date="2021-01" db="EMBL/GenBank/DDBJ databases">
        <title>Whole genome shotgun sequence of Actinoplanes siamensis NBRC 109076.</title>
        <authorList>
            <person name="Komaki H."/>
            <person name="Tamura T."/>
        </authorList>
    </citation>
    <scope>NUCLEOTIDE SEQUENCE</scope>
    <source>
        <strain evidence="2">NBRC 109076</strain>
    </source>
</reference>
<dbReference type="Gene3D" id="3.20.20.60">
    <property type="entry name" value="Phosphoenolpyruvate-binding domains"/>
    <property type="match status" value="1"/>
</dbReference>
<keyword evidence="3" id="KW-1185">Reference proteome</keyword>
<dbReference type="RefSeq" id="WP_203677744.1">
    <property type="nucleotide sequence ID" value="NZ_BOMW01000015.1"/>
</dbReference>